<reference evidence="2 3" key="1">
    <citation type="submission" date="2019-12" db="EMBL/GenBank/DDBJ databases">
        <title>Isolation and characterization of three novel carbon monoxide-oxidizing members of Halobacteria from salione crusts and soils.</title>
        <authorList>
            <person name="Myers M.R."/>
            <person name="King G.M."/>
        </authorList>
    </citation>
    <scope>NUCLEOTIDE SEQUENCE [LARGE SCALE GENOMIC DNA]</scope>
    <source>
        <strain evidence="2 3">WSA2</strain>
    </source>
</reference>
<gene>
    <name evidence="2" type="ORF">GRX01_12905</name>
</gene>
<dbReference type="CDD" id="cd07820">
    <property type="entry name" value="SRPBCC_3"/>
    <property type="match status" value="1"/>
</dbReference>
<evidence type="ECO:0000259" key="1">
    <source>
        <dbReference type="Pfam" id="PF03364"/>
    </source>
</evidence>
<protein>
    <submittedName>
        <fullName evidence="2">Cyclase</fullName>
    </submittedName>
</protein>
<comment type="caution">
    <text evidence="2">The sequence shown here is derived from an EMBL/GenBank/DDBJ whole genome shotgun (WGS) entry which is preliminary data.</text>
</comment>
<keyword evidence="3" id="KW-1185">Reference proteome</keyword>
<dbReference type="InterPro" id="IPR023393">
    <property type="entry name" value="START-like_dom_sf"/>
</dbReference>
<dbReference type="OrthoDB" id="10357at2157"/>
<name>A0A6B0STM9_9EURY</name>
<dbReference type="EMBL" id="WUUS01000008">
    <property type="protein sequence ID" value="MXR42234.1"/>
    <property type="molecule type" value="Genomic_DNA"/>
</dbReference>
<dbReference type="Pfam" id="PF03364">
    <property type="entry name" value="Polyketide_cyc"/>
    <property type="match status" value="1"/>
</dbReference>
<evidence type="ECO:0000313" key="3">
    <source>
        <dbReference type="Proteomes" id="UP000437065"/>
    </source>
</evidence>
<dbReference type="AlphaFoldDB" id="A0A6B0STM9"/>
<feature type="domain" description="Coenzyme Q-binding protein COQ10 START" evidence="1">
    <location>
        <begin position="10"/>
        <end position="132"/>
    </location>
</feature>
<evidence type="ECO:0000313" key="2">
    <source>
        <dbReference type="EMBL" id="MXR42234.1"/>
    </source>
</evidence>
<proteinExistence type="predicted"/>
<dbReference type="SUPFAM" id="SSF55961">
    <property type="entry name" value="Bet v1-like"/>
    <property type="match status" value="1"/>
</dbReference>
<dbReference type="InterPro" id="IPR005031">
    <property type="entry name" value="COQ10_START"/>
</dbReference>
<organism evidence="2 3">
    <name type="scientific">Halobaculum saliterrae</name>
    <dbReference type="NCBI Taxonomy" id="2073113"/>
    <lineage>
        <taxon>Archaea</taxon>
        <taxon>Methanobacteriati</taxon>
        <taxon>Methanobacteriota</taxon>
        <taxon>Stenosarchaea group</taxon>
        <taxon>Halobacteria</taxon>
        <taxon>Halobacteriales</taxon>
        <taxon>Haloferacaceae</taxon>
        <taxon>Halobaculum</taxon>
    </lineage>
</organism>
<dbReference type="RefSeq" id="WP_159668134.1">
    <property type="nucleotide sequence ID" value="NZ_WUUS01000008.1"/>
</dbReference>
<accession>A0A6B0STM9</accession>
<sequence length="163" mass="18684">MSTYRRRVRVAAPLDEVWEFHSDISGLEALTPGFMNLRVERVVGPDGEPDPDALLAGTDIEMSARPFGVGPRQTWTSRIEDREEDLDDGRASFVDSMEGGPFPMWRHTHRFYERGDSTVVDDEVRYELPGGALGRTVSPLGWVGFEPMFRYRHRTTRELLEQR</sequence>
<dbReference type="Proteomes" id="UP000437065">
    <property type="component" value="Unassembled WGS sequence"/>
</dbReference>
<dbReference type="Gene3D" id="3.30.530.20">
    <property type="match status" value="1"/>
</dbReference>